<organism evidence="3 4">
    <name type="scientific">Syntrophothermus lipocalidus (strain DSM 12680 / TGB-C1)</name>
    <dbReference type="NCBI Taxonomy" id="643648"/>
    <lineage>
        <taxon>Bacteria</taxon>
        <taxon>Bacillati</taxon>
        <taxon>Bacillota</taxon>
        <taxon>Clostridia</taxon>
        <taxon>Eubacteriales</taxon>
        <taxon>Syntrophomonadaceae</taxon>
        <taxon>Syntrophothermus</taxon>
    </lineage>
</organism>
<reference evidence="3 4" key="2">
    <citation type="journal article" date="2010" name="Stand. Genomic Sci.">
        <title>Complete genome sequence of Syntrophothermus lipocalidus type strain (TGB-C1).</title>
        <authorList>
            <person name="Djao O.D."/>
            <person name="Zhang X."/>
            <person name="Lucas S."/>
            <person name="Lapidus A."/>
            <person name="Del Rio T.G."/>
            <person name="Nolan M."/>
            <person name="Tice H."/>
            <person name="Cheng J.F."/>
            <person name="Han C."/>
            <person name="Tapia R."/>
            <person name="Goodwin L."/>
            <person name="Pitluck S."/>
            <person name="Liolios K."/>
            <person name="Ivanova N."/>
            <person name="Mavromatis K."/>
            <person name="Mikhailova N."/>
            <person name="Ovchinnikova G."/>
            <person name="Pati A."/>
            <person name="Brambilla E."/>
            <person name="Chen A."/>
            <person name="Palaniappan K."/>
            <person name="Land M."/>
            <person name="Hauser L."/>
            <person name="Chang Y.J."/>
            <person name="Jeffries C.D."/>
            <person name="Rohde M."/>
            <person name="Sikorski J."/>
            <person name="Spring S."/>
            <person name="Goker M."/>
            <person name="Detter J.C."/>
            <person name="Woyke T."/>
            <person name="Bristow J."/>
            <person name="Eisen J.A."/>
            <person name="Markowitz V."/>
            <person name="Hugenholtz P."/>
            <person name="Kyrpides N.C."/>
            <person name="Klenk H.P."/>
        </authorList>
    </citation>
    <scope>NUCLEOTIDE SEQUENCE [LARGE SCALE GENOMIC DNA]</scope>
    <source>
        <strain evidence="4">DSM 12680 / TGB-C1</strain>
    </source>
</reference>
<feature type="domain" description="GH29D-like beta-sandwich" evidence="2">
    <location>
        <begin position="146"/>
        <end position="207"/>
    </location>
</feature>
<evidence type="ECO:0000256" key="1">
    <source>
        <dbReference type="SAM" id="Phobius"/>
    </source>
</evidence>
<dbReference type="Proteomes" id="UP000000378">
    <property type="component" value="Chromosome"/>
</dbReference>
<gene>
    <name evidence="3" type="ordered locus">Slip_1180</name>
</gene>
<keyword evidence="4" id="KW-1185">Reference proteome</keyword>
<proteinExistence type="predicted"/>
<feature type="transmembrane region" description="Helical" evidence="1">
    <location>
        <begin position="12"/>
        <end position="34"/>
    </location>
</feature>
<dbReference type="KEGG" id="slp:Slip_1180"/>
<accession>D7CML8</accession>
<evidence type="ECO:0000313" key="4">
    <source>
        <dbReference type="Proteomes" id="UP000000378"/>
    </source>
</evidence>
<dbReference type="AlphaFoldDB" id="D7CML8"/>
<dbReference type="InterPro" id="IPR059177">
    <property type="entry name" value="GH29D-like_dom"/>
</dbReference>
<keyword evidence="1" id="KW-0812">Transmembrane</keyword>
<keyword evidence="1" id="KW-0472">Membrane</keyword>
<name>D7CML8_SYNLT</name>
<dbReference type="HOGENOM" id="CLU_477276_0_0_9"/>
<dbReference type="EMBL" id="CP002048">
    <property type="protein sequence ID" value="ADI01953.1"/>
    <property type="molecule type" value="Genomic_DNA"/>
</dbReference>
<dbReference type="RefSeq" id="WP_013175355.1">
    <property type="nucleotide sequence ID" value="NC_014220.1"/>
</dbReference>
<dbReference type="STRING" id="643648.Slip_1180"/>
<dbReference type="Pfam" id="PF13290">
    <property type="entry name" value="CHB_HEX_C_1"/>
    <property type="match status" value="2"/>
</dbReference>
<protein>
    <recommendedName>
        <fullName evidence="2">GH29D-like beta-sandwich domain-containing protein</fullName>
    </recommendedName>
</protein>
<evidence type="ECO:0000259" key="2">
    <source>
        <dbReference type="Pfam" id="PF13290"/>
    </source>
</evidence>
<keyword evidence="1" id="KW-1133">Transmembrane helix</keyword>
<dbReference type="eggNOG" id="COG5520">
    <property type="taxonomic scope" value="Bacteria"/>
</dbReference>
<feature type="domain" description="GH29D-like beta-sandwich" evidence="2">
    <location>
        <begin position="66"/>
        <end position="128"/>
    </location>
</feature>
<reference evidence="4" key="1">
    <citation type="journal article" date="2010" name="Stand. Genomic Sci.">
        <title>Complete genome sequence of Syntrophothermus lipocalidus type strain (TGB-C1T).</title>
        <authorList>
            <consortium name="US DOE Joint Genome Institute (JGI-PGF)"/>
            <person name="Djao O."/>
            <person name="Zhang X."/>
            <person name="Lucas S."/>
            <person name="Lapidus A."/>
            <person name="Glavina Del Rio T."/>
            <person name="Nolan M."/>
            <person name="Tice H."/>
            <person name="Cheng J."/>
            <person name="Han C."/>
            <person name="Tapia R."/>
            <person name="Goodwin L."/>
            <person name="Pitluck S."/>
            <person name="Liolios K."/>
            <person name="Ivanova N."/>
            <person name="Mavromatis K."/>
            <person name="Mikhailova N."/>
            <person name="Ovchinnikova G."/>
            <person name="Pati A."/>
            <person name="Brambilla E."/>
            <person name="Chen A."/>
            <person name="Palaniappan K."/>
            <person name="Land M."/>
            <person name="Hauser L."/>
            <person name="Chang Y."/>
            <person name="Jeffries C."/>
            <person name="Rohde M."/>
            <person name="Sikorski J."/>
            <person name="Spring S."/>
            <person name="Goker M."/>
            <person name="Detter J."/>
            <person name="Woyke T."/>
            <person name="Bristow J."/>
            <person name="Eisen J."/>
            <person name="Markowitz V."/>
            <person name="Hugenholtz P."/>
            <person name="Kyrpides N."/>
            <person name="Klenk H."/>
        </authorList>
    </citation>
    <scope>NUCLEOTIDE SEQUENCE [LARGE SCALE GENOMIC DNA]</scope>
    <source>
        <strain evidence="4">DSM 12680 / TGB-C1</strain>
    </source>
</reference>
<sequence length="571" mass="59967">MLKPRNHSTRGAALVMVIIITLILLSIGTTMLVVSSGDLHTSRTITGIDDTRIVPPCTVEPPEADPPPGTYDRRLDVALTSTLPGVSIYYTTDGEDPTPQSQLYVEPITIATSTTVKAIAVKDGITSTIAVFEYVILRPATPEASPPPGYYAQPQTVTLSTTTPGAVIHYTLNGEDPTTDSPVYVGPITIGISTTIKAIAVKNGLQSDIAQFSYDIGTGFAFIDRDYDNRYDPGEEIVPRQRLESGQVLATPYRLVIPQGVGTISPSWFTKVDYRAGNGIVIGKGVEINTWLAPICLDGGSGPVIIDQARVGNETPLFGTTAVTLKGGTVTVSGQGQTRAGIYSSLGDIAVNTVSGQLAVERSDIKVGFGGISLDSSAGVVLDRGKIQAFSTVSINAEEQIEVSRTKISSLLGQAVLNAQGTVRLFDPGNPNENSTIEAASGIKISSQTGGIEAKHVDCTTFAGDVLLDAHGAIDASGSSLRISTGGAIRITSLGDIDVSQAVLDAGLTGEIVMTAGTLNPLRSIYVNQAVFRDWDDRAQAYPRDLVNSIAVKIVGRPREGSITNGIITVP</sequence>
<evidence type="ECO:0000313" key="3">
    <source>
        <dbReference type="EMBL" id="ADI01953.1"/>
    </source>
</evidence>